<sequence>MAADALWACAQQSLQNHLYENAIFLAERVVAESTTEASKLLLATCYFQAGASNRAEMVLLGAKAPQNRYLLALCHMRLGKLNEAQHALLGSSSHDAAATAAVPNGAAGLYLLGMICLKSQQRERAVTYFTRCLALNPFLWSAYEALCQLGAPLPEAVKPGDSLPNCSEPPPSASTAASALPAPCATPLVGWAAASAATPVRPPQLFTPADSASVHASTVPASAGDAEMHSGRSLSTPNLLTPQVRRPS</sequence>
<evidence type="ECO:0000313" key="11">
    <source>
        <dbReference type="Proteomes" id="UP001515480"/>
    </source>
</evidence>
<organism evidence="10 11">
    <name type="scientific">Prymnesium parvum</name>
    <name type="common">Toxic golden alga</name>
    <dbReference type="NCBI Taxonomy" id="97485"/>
    <lineage>
        <taxon>Eukaryota</taxon>
        <taxon>Haptista</taxon>
        <taxon>Haptophyta</taxon>
        <taxon>Prymnesiophyceae</taxon>
        <taxon>Prymnesiales</taxon>
        <taxon>Prymnesiaceae</taxon>
        <taxon>Prymnesium</taxon>
    </lineage>
</organism>
<dbReference type="SUPFAM" id="SSF48452">
    <property type="entry name" value="TPR-like"/>
    <property type="match status" value="1"/>
</dbReference>
<dbReference type="GO" id="GO:0031145">
    <property type="term" value="P:anaphase-promoting complex-dependent catabolic process"/>
    <property type="evidence" value="ECO:0007669"/>
    <property type="project" value="TreeGrafter"/>
</dbReference>
<evidence type="ECO:0000256" key="6">
    <source>
        <dbReference type="ARBA" id="ARBA00038210"/>
    </source>
</evidence>
<keyword evidence="2" id="KW-0498">Mitosis</keyword>
<dbReference type="PANTHER" id="PTHR12558">
    <property type="entry name" value="CELL DIVISION CYCLE 16,23,27"/>
    <property type="match status" value="1"/>
</dbReference>
<dbReference type="Pfam" id="PF04049">
    <property type="entry name" value="ANAPC8"/>
    <property type="match status" value="1"/>
</dbReference>
<evidence type="ECO:0000256" key="1">
    <source>
        <dbReference type="ARBA" id="ARBA00022618"/>
    </source>
</evidence>
<dbReference type="Proteomes" id="UP001515480">
    <property type="component" value="Unassembled WGS sequence"/>
</dbReference>
<comment type="caution">
    <text evidence="10">The sequence shown here is derived from an EMBL/GenBank/DDBJ whole genome shotgun (WGS) entry which is preliminary data.</text>
</comment>
<dbReference type="GO" id="GO:0007091">
    <property type="term" value="P:metaphase/anaphase transition of mitotic cell cycle"/>
    <property type="evidence" value="ECO:0007669"/>
    <property type="project" value="TreeGrafter"/>
</dbReference>
<evidence type="ECO:0000259" key="9">
    <source>
        <dbReference type="Pfam" id="PF04049"/>
    </source>
</evidence>
<dbReference type="InterPro" id="IPR019734">
    <property type="entry name" value="TPR_rpt"/>
</dbReference>
<dbReference type="GO" id="GO:0016567">
    <property type="term" value="P:protein ubiquitination"/>
    <property type="evidence" value="ECO:0007669"/>
    <property type="project" value="TreeGrafter"/>
</dbReference>
<dbReference type="AlphaFoldDB" id="A0AB34JFC2"/>
<evidence type="ECO:0000256" key="7">
    <source>
        <dbReference type="PROSITE-ProRule" id="PRU00339"/>
    </source>
</evidence>
<dbReference type="InterPro" id="IPR007192">
    <property type="entry name" value="APC8"/>
</dbReference>
<dbReference type="PROSITE" id="PS50005">
    <property type="entry name" value="TPR"/>
    <property type="match status" value="1"/>
</dbReference>
<protein>
    <recommendedName>
        <fullName evidence="9">Cdc23 domain-containing protein</fullName>
    </recommendedName>
</protein>
<accession>A0AB34JFC2</accession>
<dbReference type="GO" id="GO:0005680">
    <property type="term" value="C:anaphase-promoting complex"/>
    <property type="evidence" value="ECO:0007669"/>
    <property type="project" value="InterPro"/>
</dbReference>
<dbReference type="SMART" id="SM00028">
    <property type="entry name" value="TPR"/>
    <property type="match status" value="1"/>
</dbReference>
<reference evidence="10 11" key="1">
    <citation type="journal article" date="2024" name="Science">
        <title>Giant polyketide synthase enzymes in the biosynthesis of giant marine polyether toxins.</title>
        <authorList>
            <person name="Fallon T.R."/>
            <person name="Shende V.V."/>
            <person name="Wierzbicki I.H."/>
            <person name="Pendleton A.L."/>
            <person name="Watervoot N.F."/>
            <person name="Auber R.P."/>
            <person name="Gonzalez D.J."/>
            <person name="Wisecaver J.H."/>
            <person name="Moore B.S."/>
        </authorList>
    </citation>
    <scope>NUCLEOTIDE SEQUENCE [LARGE SCALE GENOMIC DNA]</scope>
    <source>
        <strain evidence="10 11">12B1</strain>
    </source>
</reference>
<dbReference type="InterPro" id="IPR011990">
    <property type="entry name" value="TPR-like_helical_dom_sf"/>
</dbReference>
<feature type="region of interest" description="Disordered" evidence="8">
    <location>
        <begin position="206"/>
        <end position="248"/>
    </location>
</feature>
<evidence type="ECO:0000256" key="3">
    <source>
        <dbReference type="ARBA" id="ARBA00022786"/>
    </source>
</evidence>
<dbReference type="Pfam" id="PF12895">
    <property type="entry name" value="ANAPC3"/>
    <property type="match status" value="1"/>
</dbReference>
<feature type="domain" description="Cdc23" evidence="9">
    <location>
        <begin position="106"/>
        <end position="149"/>
    </location>
</feature>
<keyword evidence="4 7" id="KW-0802">TPR repeat</keyword>
<dbReference type="GO" id="GO:0051301">
    <property type="term" value="P:cell division"/>
    <property type="evidence" value="ECO:0007669"/>
    <property type="project" value="UniProtKB-KW"/>
</dbReference>
<name>A0AB34JFC2_PRYPA</name>
<keyword evidence="3" id="KW-0833">Ubl conjugation pathway</keyword>
<evidence type="ECO:0000256" key="2">
    <source>
        <dbReference type="ARBA" id="ARBA00022776"/>
    </source>
</evidence>
<dbReference type="EMBL" id="JBGBPQ010000008">
    <property type="protein sequence ID" value="KAL1520325.1"/>
    <property type="molecule type" value="Genomic_DNA"/>
</dbReference>
<evidence type="ECO:0000256" key="5">
    <source>
        <dbReference type="ARBA" id="ARBA00023306"/>
    </source>
</evidence>
<dbReference type="GO" id="GO:0005737">
    <property type="term" value="C:cytoplasm"/>
    <property type="evidence" value="ECO:0007669"/>
    <property type="project" value="TreeGrafter"/>
</dbReference>
<feature type="repeat" description="TPR" evidence="7">
    <location>
        <begin position="106"/>
        <end position="139"/>
    </location>
</feature>
<keyword evidence="11" id="KW-1185">Reference proteome</keyword>
<evidence type="ECO:0000313" key="10">
    <source>
        <dbReference type="EMBL" id="KAL1520325.1"/>
    </source>
</evidence>
<feature type="compositionally biased region" description="Polar residues" evidence="8">
    <location>
        <begin position="232"/>
        <end position="241"/>
    </location>
</feature>
<comment type="similarity">
    <text evidence="6">Belongs to the APC3/CDC27 family.</text>
</comment>
<dbReference type="Gene3D" id="1.25.40.10">
    <property type="entry name" value="Tetratricopeptide repeat domain"/>
    <property type="match status" value="1"/>
</dbReference>
<proteinExistence type="inferred from homology"/>
<dbReference type="PANTHER" id="PTHR12558:SF13">
    <property type="entry name" value="CELL DIVISION CYCLE PROTEIN 27 HOMOLOG"/>
    <property type="match status" value="1"/>
</dbReference>
<keyword evidence="1" id="KW-0132">Cell division</keyword>
<evidence type="ECO:0000256" key="8">
    <source>
        <dbReference type="SAM" id="MobiDB-lite"/>
    </source>
</evidence>
<evidence type="ECO:0000256" key="4">
    <source>
        <dbReference type="ARBA" id="ARBA00022803"/>
    </source>
</evidence>
<gene>
    <name evidence="10" type="ORF">AB1Y20_021915</name>
</gene>
<keyword evidence="5" id="KW-0131">Cell cycle</keyword>